<keyword evidence="2" id="KW-0732">Signal</keyword>
<evidence type="ECO:0000256" key="3">
    <source>
        <dbReference type="ARBA" id="ARBA00023136"/>
    </source>
</evidence>
<feature type="domain" description="NolW-like" evidence="8">
    <location>
        <begin position="773"/>
        <end position="867"/>
    </location>
</feature>
<feature type="compositionally biased region" description="Pro residues" evidence="6">
    <location>
        <begin position="2116"/>
        <end position="2127"/>
    </location>
</feature>
<organism evidence="9 10">
    <name type="scientific">Gemmata algarum</name>
    <dbReference type="NCBI Taxonomy" id="2975278"/>
    <lineage>
        <taxon>Bacteria</taxon>
        <taxon>Pseudomonadati</taxon>
        <taxon>Planctomycetota</taxon>
        <taxon>Planctomycetia</taxon>
        <taxon>Gemmatales</taxon>
        <taxon>Gemmataceae</taxon>
        <taxon>Gemmata</taxon>
    </lineage>
</organism>
<dbReference type="PRINTS" id="PR00811">
    <property type="entry name" value="BCTERIALGSPD"/>
</dbReference>
<feature type="compositionally biased region" description="Gly residues" evidence="6">
    <location>
        <begin position="905"/>
        <end position="931"/>
    </location>
</feature>
<feature type="region of interest" description="Disordered" evidence="6">
    <location>
        <begin position="899"/>
        <end position="931"/>
    </location>
</feature>
<dbReference type="PANTHER" id="PTHR30332">
    <property type="entry name" value="PROBABLE GENERAL SECRETION PATHWAY PROTEIN D"/>
    <property type="match status" value="1"/>
</dbReference>
<dbReference type="InterPro" id="IPR005644">
    <property type="entry name" value="NolW-like"/>
</dbReference>
<evidence type="ECO:0000259" key="7">
    <source>
        <dbReference type="Pfam" id="PF00263"/>
    </source>
</evidence>
<evidence type="ECO:0000259" key="8">
    <source>
        <dbReference type="Pfam" id="PF03958"/>
    </source>
</evidence>
<feature type="compositionally biased region" description="Gly residues" evidence="6">
    <location>
        <begin position="972"/>
        <end position="990"/>
    </location>
</feature>
<protein>
    <recommendedName>
        <fullName evidence="11">Type II secretion system protein GspD</fullName>
    </recommendedName>
</protein>
<dbReference type="InterPro" id="IPR050810">
    <property type="entry name" value="Bact_Secretion_Sys_Channel"/>
</dbReference>
<dbReference type="Proteomes" id="UP001272242">
    <property type="component" value="Unassembled WGS sequence"/>
</dbReference>
<gene>
    <name evidence="9" type="ORF">R5W23_005850</name>
</gene>
<evidence type="ECO:0000256" key="5">
    <source>
        <dbReference type="RuleBase" id="RU004004"/>
    </source>
</evidence>
<comment type="caution">
    <text evidence="9">The sequence shown here is derived from an EMBL/GenBank/DDBJ whole genome shotgun (WGS) entry which is preliminary data.</text>
</comment>
<dbReference type="InterPro" id="IPR004846">
    <property type="entry name" value="T2SS/T3SS_dom"/>
</dbReference>
<accession>A0ABU5ETR2</accession>
<proteinExistence type="inferred from homology"/>
<dbReference type="RefSeq" id="WP_320685594.1">
    <property type="nucleotide sequence ID" value="NZ_JAXBLV010000045.1"/>
</dbReference>
<dbReference type="InterPro" id="IPR001775">
    <property type="entry name" value="GspD/PilQ"/>
</dbReference>
<comment type="subcellular location">
    <subcellularLocation>
        <location evidence="5">Cell outer membrane</location>
    </subcellularLocation>
    <subcellularLocation>
        <location evidence="1">Membrane</location>
    </subcellularLocation>
</comment>
<feature type="domain" description="Type II/III secretion system secretin-like" evidence="7">
    <location>
        <begin position="1750"/>
        <end position="1914"/>
    </location>
</feature>
<feature type="compositionally biased region" description="Pro residues" evidence="6">
    <location>
        <begin position="582"/>
        <end position="591"/>
    </location>
</feature>
<feature type="region of interest" description="Disordered" evidence="6">
    <location>
        <begin position="269"/>
        <end position="323"/>
    </location>
</feature>
<dbReference type="Pfam" id="PF03958">
    <property type="entry name" value="Secretin_N"/>
    <property type="match status" value="3"/>
</dbReference>
<dbReference type="Gene3D" id="3.30.1370.120">
    <property type="match status" value="7"/>
</dbReference>
<dbReference type="Pfam" id="PF00263">
    <property type="entry name" value="Secretin"/>
    <property type="match status" value="1"/>
</dbReference>
<feature type="domain" description="NolW-like" evidence="8">
    <location>
        <begin position="661"/>
        <end position="756"/>
    </location>
</feature>
<reference evidence="10" key="1">
    <citation type="journal article" date="2023" name="Mar. Drugs">
        <title>Gemmata algarum, a Novel Planctomycete Isolated from an Algal Mat, Displays Antimicrobial Activity.</title>
        <authorList>
            <person name="Kumar G."/>
            <person name="Kallscheuer N."/>
            <person name="Kashif M."/>
            <person name="Ahamad S."/>
            <person name="Jagadeeshwari U."/>
            <person name="Pannikurungottu S."/>
            <person name="Haufschild T."/>
            <person name="Kabuu M."/>
            <person name="Sasikala C."/>
            <person name="Jogler C."/>
            <person name="Ramana C."/>
        </authorList>
    </citation>
    <scope>NUCLEOTIDE SEQUENCE [LARGE SCALE GENOMIC DNA]</scope>
    <source>
        <strain evidence="10">JC673</strain>
    </source>
</reference>
<evidence type="ECO:0000256" key="2">
    <source>
        <dbReference type="ARBA" id="ARBA00022729"/>
    </source>
</evidence>
<feature type="compositionally biased region" description="Gly residues" evidence="6">
    <location>
        <begin position="270"/>
        <end position="303"/>
    </location>
</feature>
<evidence type="ECO:0000256" key="1">
    <source>
        <dbReference type="ARBA" id="ARBA00004370"/>
    </source>
</evidence>
<feature type="region of interest" description="Disordered" evidence="6">
    <location>
        <begin position="2113"/>
        <end position="2179"/>
    </location>
</feature>
<keyword evidence="3" id="KW-0472">Membrane</keyword>
<evidence type="ECO:0000256" key="4">
    <source>
        <dbReference type="RuleBase" id="RU004003"/>
    </source>
</evidence>
<dbReference type="InterPro" id="IPR038591">
    <property type="entry name" value="NolW-like_sf"/>
</dbReference>
<keyword evidence="10" id="KW-1185">Reference proteome</keyword>
<dbReference type="PANTHER" id="PTHR30332:SF24">
    <property type="entry name" value="SECRETIN GSPD-RELATED"/>
    <property type="match status" value="1"/>
</dbReference>
<keyword evidence="5" id="KW-0813">Transport</keyword>
<feature type="region of interest" description="Disordered" evidence="6">
    <location>
        <begin position="972"/>
        <end position="1018"/>
    </location>
</feature>
<feature type="region of interest" description="Disordered" evidence="6">
    <location>
        <begin position="680"/>
        <end position="699"/>
    </location>
</feature>
<evidence type="ECO:0000313" key="9">
    <source>
        <dbReference type="EMBL" id="MDY3558708.1"/>
    </source>
</evidence>
<feature type="compositionally biased region" description="Gly residues" evidence="6">
    <location>
        <begin position="690"/>
        <end position="699"/>
    </location>
</feature>
<evidence type="ECO:0000256" key="6">
    <source>
        <dbReference type="SAM" id="MobiDB-lite"/>
    </source>
</evidence>
<evidence type="ECO:0008006" key="11">
    <source>
        <dbReference type="Google" id="ProtNLM"/>
    </source>
</evidence>
<evidence type="ECO:0000313" key="10">
    <source>
        <dbReference type="Proteomes" id="UP001272242"/>
    </source>
</evidence>
<feature type="compositionally biased region" description="Low complexity" evidence="6">
    <location>
        <begin position="2128"/>
        <end position="2149"/>
    </location>
</feature>
<comment type="similarity">
    <text evidence="4">Belongs to the bacterial secretin family.</text>
</comment>
<sequence length="2179" mass="225119">MAPRHGNRLRAVPVWKLLKLRKWLPGVLAAAAGLAGPVDMVLAQPMPAPGKPGAVAPTAPAAAAPEKQISIHFEKAGWDEVLDWYAKETGLTLITTVKPTGTVAIKPGKDRKFTVGEVTDLINEAMMQQKFLLIRRHMTFFIQPSDEKIDPTLLPRITLDELPKRGRTEIVQIVLPVKGMVVTDSIDELKKLLTPFGTMIPLTQPNAFLVQDTVGNIARIQKTLDDIENKNIDSDSFTHVCEYRRPQELADVLAKLMANPDVKVDVTGTQGTGSWGSPGGGWGGPGGGWGGPGGGWGGPGGGDRGGDRGRGPNQPQQVTGGGRVKTVQIAVDARRGAIIVTAPQDKIGLAKKLTEETDKQPYPGAPKLVPAEPVLKTYSVPAGSAAELAKAIQAKLPWVQTIALPAQNQIMVLAAPVDQIDIAKIISGGDGGTGGSDAADTTFIPLNQLDPGEAAATLVKFFPTPAAGGPTIEPQKTGPNPGLLFMGTPAQLATAKKILGQQGETGLGAPGTALPGNNATTRTINLGGSANAAAVAEMFSRVMEGRGKRVIIQDPLNPPSRTNPAPAPGTSPLRPKADPPKLPDPVKPPPLGAREPLPGRDFLIAAQVVDPAKREDKPIIITVAGNRLVIESEDTAALDVLSQLARYIVTEGAKPDENLFRVIRLKYVAAEDAARELTEIFNGPQQQQQRGGGGGPGGGRGGFGGLNPLALLGLGGGGDTGPASKDRIRVVAEKSSNSVVVVKASPVDLVLIEKLLGGTIDAGVNDSAAVLKTFILPLKNADAAEMAAVVRDVYRSAMGTSGRNAAVGAMPAFNPFAAALQGGGGQPQQQQPPALSISVDDRSNSIILLCAETLYADVRELVTELDNATVATTEVVKLVQLKGVDPNVVQQAVNAMRGIDSRQQGGRGGFGGGGGTGGFGGGGTGGGFPGGGGFGGGTGGFGGGGFGGGTGGFGGGGTGGFGGGGNRGGGGGAGGGGNRGGGGGGGGARGGRTASLNNGGPTANFDYRGTDAPSAVSTIYDPQTDEADFGYNRPAPPRPLGAIVMAGGQQPAGPGAPPMMTPPMPPGSGDGVYTGPAPRGVVTAIPIQGLDALVLRTADAKDLQIVLELIEILQRTARNTQPRVEIVPLENGDCNTVADQFNALFSRVQFGQNGGYLPGPRVGSTNVGNVGFGQNTGAASAGAVAALALPRLNAVLLVAPEARFEDAKNEMKRLFDQSNRAPFKAFQLKRASAQLLAYQLQNFWNTRYPGDPQTKNQFRVTFDTNSNTVFVQGSAGDLKDVEELITLMDISTSKAVNDMRIFKLKNALSDELGQVLSQALTSNVLNPLAQQQFTGPQAQLQGGAAAFGITANQGGGANQFGQGNQFNLGTQGAVPGAIGQTTGQFGATQVQQINALIPTIGTGSAGGLHTKTTAIKFYSARDGKTYETGFLEDIHIVSHARINSLIIAAPTETMKLIETLIENLDTVAAARSYVNVFRLSQGADATLTANLIAQLFTGQGRTATTGIQNQGLGQNTTQARPLLTISSDPSAGASLIDLRLSVDDRTNSIIVAGSLNDLDTIRAIIARLEGSQVQNRYHEVVKLRNAAAADVANSVQQFFTQALQVYTGAQFTSVFQQLQRSVVVIAEPVSNTVLVSATPEYFGEIKRIIDKIDAQPPQVVIQVTIAEVQLSNTEELGVEVGLQSPVLFDRGTTLNFNTTTALPAGNNVGNGIVGFQGLGNLGVGRSSPTQGVGGFVFSASNDTFSLLVRALKAQGRVDVLSRPQIQVADSQTGYVNIGQSYPVPTATTITNGLAQQGIQYQDIGISLRVTPRVSPDGKVLMRVEPTVSSVQPNTVTVGGIQAAVFNSQTVQTTVLASDGETIVLGGLLSKTETKSEVGIPYAKDIPYLGALFRYRQHQVQKREILVIMTPHIVRSEYDNARILAEESAKLKWCLPEVLATHKHGGEVMGPAAAGARPVPTGAGGPQGQPNFVPGPAYFGTFNAPIPLDGGPATGGMLQPGTPQPQPGTVVPPGAMPQNTVMPPNGGAAILPVQPAPMLTPAPGTMPVPGVSAPPLPGTPGAALPSSSGVMPVSASQPVFAPPPFPQPGFAPPMPAVTPQIPAAPQGTGYVMQQPGQPVPAAPAPAVPGAPNRGFAMSAPPAAAPTQPEPGRGKDASPVEQKPYLNATEGTKSWVHDIRR</sequence>
<dbReference type="EMBL" id="JAXBLV010000045">
    <property type="protein sequence ID" value="MDY3558708.1"/>
    <property type="molecule type" value="Genomic_DNA"/>
</dbReference>
<feature type="domain" description="NolW-like" evidence="8">
    <location>
        <begin position="1579"/>
        <end position="1658"/>
    </location>
</feature>
<name>A0ABU5ETR2_9BACT</name>
<feature type="region of interest" description="Disordered" evidence="6">
    <location>
        <begin position="551"/>
        <end position="598"/>
    </location>
</feature>